<accession>A0A0F5FM78</accession>
<comment type="caution">
    <text evidence="1">The sequence shown here is derived from an EMBL/GenBank/DDBJ whole genome shotgun (WGS) entry which is preliminary data.</text>
</comment>
<keyword evidence="2" id="KW-1185">Reference proteome</keyword>
<dbReference type="Proteomes" id="UP000033649">
    <property type="component" value="Unassembled WGS sequence"/>
</dbReference>
<dbReference type="PATRIC" id="fig|429727.3.peg.1490"/>
<proteinExistence type="predicted"/>
<dbReference type="AlphaFoldDB" id="A0A0F5FM78"/>
<evidence type="ECO:0000313" key="2">
    <source>
        <dbReference type="Proteomes" id="UP000033649"/>
    </source>
</evidence>
<evidence type="ECO:0000313" key="1">
    <source>
        <dbReference type="EMBL" id="KKB09650.1"/>
    </source>
</evidence>
<organism evidence="1 2">
    <name type="scientific">Devosia chinhatensis</name>
    <dbReference type="NCBI Taxonomy" id="429727"/>
    <lineage>
        <taxon>Bacteria</taxon>
        <taxon>Pseudomonadati</taxon>
        <taxon>Pseudomonadota</taxon>
        <taxon>Alphaproteobacteria</taxon>
        <taxon>Hyphomicrobiales</taxon>
        <taxon>Devosiaceae</taxon>
        <taxon>Devosia</taxon>
    </lineage>
</organism>
<dbReference type="EMBL" id="JZEY01000054">
    <property type="protein sequence ID" value="KKB09650.1"/>
    <property type="molecule type" value="Genomic_DNA"/>
</dbReference>
<protein>
    <submittedName>
        <fullName evidence="1">Uncharacterized protein</fullName>
    </submittedName>
</protein>
<gene>
    <name evidence="1" type="ORF">VE26_07190</name>
</gene>
<name>A0A0F5FM78_9HYPH</name>
<sequence length="66" mass="7100">MGCGAIGPQQVVIDGFDFDSHIASDIIAGRTVLVTREQDLDSDVHSFSSFRASGSQFADKRRAAQN</sequence>
<reference evidence="1 2" key="1">
    <citation type="submission" date="2015-03" db="EMBL/GenBank/DDBJ databases">
        <authorList>
            <person name="Hassan Y."/>
            <person name="Lepp D."/>
            <person name="Li X.-Z."/>
            <person name="Zhou T."/>
        </authorList>
    </citation>
    <scope>NUCLEOTIDE SEQUENCE [LARGE SCALE GENOMIC DNA]</scope>
    <source>
        <strain evidence="1 2">IPL18</strain>
    </source>
</reference>